<dbReference type="InterPro" id="IPR018961">
    <property type="entry name" value="DnaJ_homolog_subfam-C_membr-28"/>
</dbReference>
<feature type="domain" description="DnaJ homologue subfamily C member 28 conserved" evidence="2">
    <location>
        <begin position="268"/>
        <end position="337"/>
    </location>
</feature>
<proteinExistence type="predicted"/>
<dbReference type="OrthoDB" id="1922282at2759"/>
<feature type="compositionally biased region" description="Basic and acidic residues" evidence="1">
    <location>
        <begin position="47"/>
        <end position="64"/>
    </location>
</feature>
<dbReference type="Proteomes" id="UP000275078">
    <property type="component" value="Unassembled WGS sequence"/>
</dbReference>
<evidence type="ECO:0000259" key="2">
    <source>
        <dbReference type="Pfam" id="PF09350"/>
    </source>
</evidence>
<dbReference type="STRING" id="1160509.A0A3N4I340"/>
<dbReference type="Pfam" id="PF09350">
    <property type="entry name" value="DJC28_CD"/>
    <property type="match status" value="1"/>
</dbReference>
<dbReference type="EMBL" id="ML119694">
    <property type="protein sequence ID" value="RPA79867.1"/>
    <property type="molecule type" value="Genomic_DNA"/>
</dbReference>
<keyword evidence="4" id="KW-1185">Reference proteome</keyword>
<reference evidence="3 4" key="1">
    <citation type="journal article" date="2018" name="Nat. Ecol. Evol.">
        <title>Pezizomycetes genomes reveal the molecular basis of ectomycorrhizal truffle lifestyle.</title>
        <authorList>
            <person name="Murat C."/>
            <person name="Payen T."/>
            <person name="Noel B."/>
            <person name="Kuo A."/>
            <person name="Morin E."/>
            <person name="Chen J."/>
            <person name="Kohler A."/>
            <person name="Krizsan K."/>
            <person name="Balestrini R."/>
            <person name="Da Silva C."/>
            <person name="Montanini B."/>
            <person name="Hainaut M."/>
            <person name="Levati E."/>
            <person name="Barry K.W."/>
            <person name="Belfiori B."/>
            <person name="Cichocki N."/>
            <person name="Clum A."/>
            <person name="Dockter R.B."/>
            <person name="Fauchery L."/>
            <person name="Guy J."/>
            <person name="Iotti M."/>
            <person name="Le Tacon F."/>
            <person name="Lindquist E.A."/>
            <person name="Lipzen A."/>
            <person name="Malagnac F."/>
            <person name="Mello A."/>
            <person name="Molinier V."/>
            <person name="Miyauchi S."/>
            <person name="Poulain J."/>
            <person name="Riccioni C."/>
            <person name="Rubini A."/>
            <person name="Sitrit Y."/>
            <person name="Splivallo R."/>
            <person name="Traeger S."/>
            <person name="Wang M."/>
            <person name="Zifcakova L."/>
            <person name="Wipf D."/>
            <person name="Zambonelli A."/>
            <person name="Paolocci F."/>
            <person name="Nowrousian M."/>
            <person name="Ottonello S."/>
            <person name="Baldrian P."/>
            <person name="Spatafora J.W."/>
            <person name="Henrissat B."/>
            <person name="Nagy L.G."/>
            <person name="Aury J.M."/>
            <person name="Wincker P."/>
            <person name="Grigoriev I.V."/>
            <person name="Bonfante P."/>
            <person name="Martin F.M."/>
        </authorList>
    </citation>
    <scope>NUCLEOTIDE SEQUENCE [LARGE SCALE GENOMIC DNA]</scope>
    <source>
        <strain evidence="3 4">RN42</strain>
    </source>
</reference>
<organism evidence="3 4">
    <name type="scientific">Ascobolus immersus RN42</name>
    <dbReference type="NCBI Taxonomy" id="1160509"/>
    <lineage>
        <taxon>Eukaryota</taxon>
        <taxon>Fungi</taxon>
        <taxon>Dikarya</taxon>
        <taxon>Ascomycota</taxon>
        <taxon>Pezizomycotina</taxon>
        <taxon>Pezizomycetes</taxon>
        <taxon>Pezizales</taxon>
        <taxon>Ascobolaceae</taxon>
        <taxon>Ascobolus</taxon>
    </lineage>
</organism>
<feature type="region of interest" description="Disordered" evidence="1">
    <location>
        <begin position="40"/>
        <end position="81"/>
    </location>
</feature>
<dbReference type="AlphaFoldDB" id="A0A3N4I340"/>
<dbReference type="PANTHER" id="PTHR39394">
    <property type="entry name" value="YALI0E31793P"/>
    <property type="match status" value="1"/>
</dbReference>
<evidence type="ECO:0000313" key="3">
    <source>
        <dbReference type="EMBL" id="RPA79867.1"/>
    </source>
</evidence>
<sequence>MSQSLVNLAGKACSACLLQQLGPSLIGTSIAGRRGFSTGRRLYSAPEDDKKNTELSEKKEDKADTSTNPVPDKDESVSDALSRRLASMAEDAVYENPRLAKDIASGKVAAEDYGFSEILKAQLQEKLEGAKFDSENAGAISAAKLPSYAGAATRENALARPWTGQETTADVSHRMLQDAYKPLPVDLRSSKKVPSSIPVDLRPTTRIPRMGTGVRLANARDKSVEYAITKDQNLDESERDERRRMLKERFEPTGRVFGVGSIKAIESLAEQRITDAIARGQFKDLPRGTPADTDAQASNPFVDTTEYFLNKMIKKQEIVPPWIEKQRELHSAKDRFRRELRNDWGRQLARRFTDRGKGVEGGVQLAEQNAEREATGTGERIAEWEKAQKGYWTARITEINALCRSYNLMAPELAKRPYFNLERELNLMYKEVAPLVAKIIRRRSEDTGGPRGIEAGSGVAGRLGGGKWGGHTGKVYDEDKKKKFGFKEFMASLWSQGEEKR</sequence>
<evidence type="ECO:0000256" key="1">
    <source>
        <dbReference type="SAM" id="MobiDB-lite"/>
    </source>
</evidence>
<evidence type="ECO:0000313" key="4">
    <source>
        <dbReference type="Proteomes" id="UP000275078"/>
    </source>
</evidence>
<gene>
    <name evidence="3" type="ORF">BJ508DRAFT_415676</name>
</gene>
<dbReference type="PANTHER" id="PTHR39394:SF1">
    <property type="entry name" value="DNAJ HOMOLOGUE SUBFAMILY C MEMBER 28 CONSERVED DOMAIN-CONTAINING PROTEIN"/>
    <property type="match status" value="1"/>
</dbReference>
<protein>
    <recommendedName>
        <fullName evidence="2">DnaJ homologue subfamily C member 28 conserved domain-containing protein</fullName>
    </recommendedName>
</protein>
<name>A0A3N4I340_ASCIM</name>
<accession>A0A3N4I340</accession>